<evidence type="ECO:0000313" key="2">
    <source>
        <dbReference type="Proteomes" id="UP000245934"/>
    </source>
</evidence>
<name>A0A2V2N7F3_9EURY</name>
<reference evidence="1 2" key="1">
    <citation type="submission" date="2018-05" db="EMBL/GenBank/DDBJ databases">
        <title>Draft genome of Methanospirillum stamsii Pt1.</title>
        <authorList>
            <person name="Dueholm M.S."/>
            <person name="Nielsen P.H."/>
            <person name="Bakmann L.F."/>
            <person name="Otzen D.E."/>
        </authorList>
    </citation>
    <scope>NUCLEOTIDE SEQUENCE [LARGE SCALE GENOMIC DNA]</scope>
    <source>
        <strain evidence="1 2">Pt1</strain>
    </source>
</reference>
<protein>
    <submittedName>
        <fullName evidence="1">Uncharacterized protein</fullName>
    </submittedName>
</protein>
<dbReference type="OrthoDB" id="115340at2157"/>
<comment type="caution">
    <text evidence="1">The sequence shown here is derived from an EMBL/GenBank/DDBJ whole genome shotgun (WGS) entry which is preliminary data.</text>
</comment>
<proteinExistence type="predicted"/>
<dbReference type="EMBL" id="QGMZ01000027">
    <property type="protein sequence ID" value="PWR72428.1"/>
    <property type="molecule type" value="Genomic_DNA"/>
</dbReference>
<accession>A0A2V2N7F3</accession>
<sequence>MSMENYLNAYLDRRMKDMIDEWQIATTSDIRDLSQRYHKVLKEVDNLKSFERESKDRMDRMEERIRAIREMTK</sequence>
<dbReference type="Proteomes" id="UP000245934">
    <property type="component" value="Unassembled WGS sequence"/>
</dbReference>
<evidence type="ECO:0000313" key="1">
    <source>
        <dbReference type="EMBL" id="PWR72428.1"/>
    </source>
</evidence>
<gene>
    <name evidence="1" type="ORF">DLD82_12640</name>
</gene>
<keyword evidence="2" id="KW-1185">Reference proteome</keyword>
<organism evidence="1 2">
    <name type="scientific">Methanospirillum stamsii</name>
    <dbReference type="NCBI Taxonomy" id="1277351"/>
    <lineage>
        <taxon>Archaea</taxon>
        <taxon>Methanobacteriati</taxon>
        <taxon>Methanobacteriota</taxon>
        <taxon>Stenosarchaea group</taxon>
        <taxon>Methanomicrobia</taxon>
        <taxon>Methanomicrobiales</taxon>
        <taxon>Methanospirillaceae</taxon>
        <taxon>Methanospirillum</taxon>
    </lineage>
</organism>
<dbReference type="AlphaFoldDB" id="A0A2V2N7F3"/>